<dbReference type="InterPro" id="IPR024344">
    <property type="entry name" value="MDMPI_metal-binding"/>
</dbReference>
<accession>A0ABT1A0R4</accession>
<keyword evidence="2" id="KW-0413">Isomerase</keyword>
<dbReference type="PANTHER" id="PTHR40758:SF1">
    <property type="entry name" value="CONSERVED PROTEIN"/>
    <property type="match status" value="1"/>
</dbReference>
<sequence>MDHRERYDLATDLDPFHRIRVDTLAMADAAERDLTAPVEGCPGWTTADLVWHVLEVQFFWATVVGERLREPDGYTEPPRPGTRELVPALREGVEHLLDVLRAADPAEPVFTWASRQDAGWVVRHQVQEAAVHRWDAERAAGREAPLDAAAATDGVEEFLRYSTPFRVEGATPMGGSLLLEATDTGYRWLVREDAEGAAHWRRLDPTEPVTATTSAEAALTAPASDLLLYLYRRRAAKQLAPLGDEAVAERFALRNPTG</sequence>
<protein>
    <submittedName>
        <fullName evidence="2">Maleylpyruvate isomerase family mycothiol-dependent enzyme</fullName>
    </submittedName>
</protein>
<dbReference type="NCBIfam" id="TIGR03083">
    <property type="entry name" value="maleylpyruvate isomerase family mycothiol-dependent enzyme"/>
    <property type="match status" value="1"/>
</dbReference>
<dbReference type="InterPro" id="IPR017517">
    <property type="entry name" value="Maleyloyr_isom"/>
</dbReference>
<proteinExistence type="predicted"/>
<keyword evidence="3" id="KW-1185">Reference proteome</keyword>
<dbReference type="Pfam" id="PF11716">
    <property type="entry name" value="MDMPI_N"/>
    <property type="match status" value="1"/>
</dbReference>
<evidence type="ECO:0000313" key="2">
    <source>
        <dbReference type="EMBL" id="MCO1656593.1"/>
    </source>
</evidence>
<dbReference type="Proteomes" id="UP001165283">
    <property type="component" value="Unassembled WGS sequence"/>
</dbReference>
<reference evidence="2" key="1">
    <citation type="submission" date="2021-04" db="EMBL/GenBank/DDBJ databases">
        <title>Pseudonocardia sp. nov., isolated from sandy soil of mangrove forest.</title>
        <authorList>
            <person name="Zan Z."/>
            <person name="Huang R."/>
            <person name="Liu W."/>
        </authorList>
    </citation>
    <scope>NUCLEOTIDE SEQUENCE</scope>
    <source>
        <strain evidence="2">S2-4</strain>
    </source>
</reference>
<comment type="caution">
    <text evidence="2">The sequence shown here is derived from an EMBL/GenBank/DDBJ whole genome shotgun (WGS) entry which is preliminary data.</text>
</comment>
<gene>
    <name evidence="2" type="ORF">KDL28_16165</name>
</gene>
<dbReference type="EMBL" id="JAGSOV010000035">
    <property type="protein sequence ID" value="MCO1656593.1"/>
    <property type="molecule type" value="Genomic_DNA"/>
</dbReference>
<dbReference type="SUPFAM" id="SSF109854">
    <property type="entry name" value="DinB/YfiT-like putative metalloenzymes"/>
    <property type="match status" value="1"/>
</dbReference>
<name>A0ABT1A0R4_9PSEU</name>
<dbReference type="InterPro" id="IPR034660">
    <property type="entry name" value="DinB/YfiT-like"/>
</dbReference>
<feature type="domain" description="Mycothiol-dependent maleylpyruvate isomerase metal-binding" evidence="1">
    <location>
        <begin position="26"/>
        <end position="136"/>
    </location>
</feature>
<evidence type="ECO:0000313" key="3">
    <source>
        <dbReference type="Proteomes" id="UP001165283"/>
    </source>
</evidence>
<dbReference type="PANTHER" id="PTHR40758">
    <property type="entry name" value="CONSERVED PROTEIN"/>
    <property type="match status" value="1"/>
</dbReference>
<dbReference type="GO" id="GO:0016853">
    <property type="term" value="F:isomerase activity"/>
    <property type="evidence" value="ECO:0007669"/>
    <property type="project" value="UniProtKB-KW"/>
</dbReference>
<evidence type="ECO:0000259" key="1">
    <source>
        <dbReference type="Pfam" id="PF11716"/>
    </source>
</evidence>
<organism evidence="2 3">
    <name type="scientific">Pseudonocardia humida</name>
    <dbReference type="NCBI Taxonomy" id="2800819"/>
    <lineage>
        <taxon>Bacteria</taxon>
        <taxon>Bacillati</taxon>
        <taxon>Actinomycetota</taxon>
        <taxon>Actinomycetes</taxon>
        <taxon>Pseudonocardiales</taxon>
        <taxon>Pseudonocardiaceae</taxon>
        <taxon>Pseudonocardia</taxon>
    </lineage>
</organism>
<dbReference type="RefSeq" id="WP_252439455.1">
    <property type="nucleotide sequence ID" value="NZ_JAGSOV010000035.1"/>
</dbReference>